<evidence type="ECO:0000313" key="2">
    <source>
        <dbReference type="EMBL" id="CAG6648038.1"/>
    </source>
</evidence>
<feature type="region of interest" description="Disordered" evidence="1">
    <location>
        <begin position="13"/>
        <end position="50"/>
    </location>
</feature>
<dbReference type="Gene3D" id="3.40.50.1110">
    <property type="entry name" value="SGNH hydrolase"/>
    <property type="match status" value="1"/>
</dbReference>
<dbReference type="EMBL" id="HBUF01150136">
    <property type="protein sequence ID" value="CAG6648038.1"/>
    <property type="molecule type" value="Transcribed_RNA"/>
</dbReference>
<accession>A0A8D8RB99</accession>
<dbReference type="EMBL" id="HBUF01150138">
    <property type="protein sequence ID" value="CAG6648042.1"/>
    <property type="molecule type" value="Transcribed_RNA"/>
</dbReference>
<protein>
    <submittedName>
        <fullName evidence="2">Uncharacterized protein</fullName>
    </submittedName>
</protein>
<evidence type="ECO:0000256" key="1">
    <source>
        <dbReference type="SAM" id="MobiDB-lite"/>
    </source>
</evidence>
<name>A0A8D8RB99_9HEMI</name>
<feature type="region of interest" description="Disordered" evidence="1">
    <location>
        <begin position="107"/>
        <end position="150"/>
    </location>
</feature>
<feature type="compositionally biased region" description="Polar residues" evidence="1">
    <location>
        <begin position="39"/>
        <end position="49"/>
    </location>
</feature>
<dbReference type="SUPFAM" id="SSF52266">
    <property type="entry name" value="SGNH hydrolase"/>
    <property type="match status" value="1"/>
</dbReference>
<reference evidence="2" key="1">
    <citation type="submission" date="2021-05" db="EMBL/GenBank/DDBJ databases">
        <authorList>
            <person name="Alioto T."/>
            <person name="Alioto T."/>
            <person name="Gomez Garrido J."/>
        </authorList>
    </citation>
    <scope>NUCLEOTIDE SEQUENCE</scope>
</reference>
<proteinExistence type="predicted"/>
<dbReference type="EMBL" id="HBUF01150137">
    <property type="protein sequence ID" value="CAG6648040.1"/>
    <property type="molecule type" value="Transcribed_RNA"/>
</dbReference>
<feature type="compositionally biased region" description="Polar residues" evidence="1">
    <location>
        <begin position="107"/>
        <end position="140"/>
    </location>
</feature>
<organism evidence="2">
    <name type="scientific">Cacopsylla melanoneura</name>
    <dbReference type="NCBI Taxonomy" id="428564"/>
    <lineage>
        <taxon>Eukaryota</taxon>
        <taxon>Metazoa</taxon>
        <taxon>Ecdysozoa</taxon>
        <taxon>Arthropoda</taxon>
        <taxon>Hexapoda</taxon>
        <taxon>Insecta</taxon>
        <taxon>Pterygota</taxon>
        <taxon>Neoptera</taxon>
        <taxon>Paraneoptera</taxon>
        <taxon>Hemiptera</taxon>
        <taxon>Sternorrhyncha</taxon>
        <taxon>Psylloidea</taxon>
        <taxon>Psyllidae</taxon>
        <taxon>Psyllinae</taxon>
        <taxon>Cacopsylla</taxon>
    </lineage>
</organism>
<feature type="compositionally biased region" description="Low complexity" evidence="1">
    <location>
        <begin position="13"/>
        <end position="32"/>
    </location>
</feature>
<dbReference type="InterPro" id="IPR036514">
    <property type="entry name" value="SGNH_hydro_sf"/>
</dbReference>
<dbReference type="AlphaFoldDB" id="A0A8D8RB99"/>
<sequence length="447" mass="50614">MIYMIVSSLKQNSDQATSSTSSSNQTQSLPQTEYWGSEKSCNNEATSIPNPECNKRDMSVQTEIDMTGWANLMNGLMNKICEQETIIEDLENQVKTLESLLQNTLLPDTQTKDSPSTLLPSVEIKQTSRSKNVPKTQTKPKSGKPNENETLNIVKTDVIRKCNVIGDSHCRGLGYHMRRYVDRVETMFKPGSGFVGIKDSSTMSMSNLAPEDKVVYFCGTNDVQDRNWDEAFSSVDYIMSKYKPSQLCFVLVPIRWDKPYLNKYVQQFNNKLRDKLKSKSVSYLDPNYSLRPWHYARDGMHLNTNGKRLLCLKLKNHLVRVAELSCHPMTESREIGTGGNETDGHVVDRNNSCYVPTDMTCEPHTRDDSTPHLHNTRVNRSLGNSFALDQSYMYDMGHLSLLNNTSVQTPNITNMSHFPTLPVTTPITIDLSGDSTFTITPQRHKKV</sequence>